<dbReference type="AlphaFoldDB" id="A0A2P7MZG6"/>
<reference evidence="1 2" key="1">
    <citation type="journal article" date="2018" name="Environ. Microbiol.">
        <title>Ecological and genomic features of two widespread freshwater picocyanobacteria.</title>
        <authorList>
            <person name="Cabello-Yeves P.J."/>
            <person name="Picazo A."/>
            <person name="Camacho A."/>
            <person name="Callieri C."/>
            <person name="Rosselli R."/>
            <person name="Roda-Garcia J.J."/>
            <person name="Coutinho F.H."/>
            <person name="Rodriguez-Valera F."/>
        </authorList>
    </citation>
    <scope>NUCLEOTIDE SEQUENCE [LARGE SCALE GENOMIC DNA]</scope>
    <source>
        <strain evidence="1 2">Tous</strain>
    </source>
</reference>
<gene>
    <name evidence="1" type="ORF">C7K55_03840</name>
</gene>
<keyword evidence="2" id="KW-1185">Reference proteome</keyword>
<organism evidence="1 2">
    <name type="scientific">Cyanobium usitatum str. Tous</name>
    <dbReference type="NCBI Taxonomy" id="2116684"/>
    <lineage>
        <taxon>Bacteria</taxon>
        <taxon>Bacillati</taxon>
        <taxon>Cyanobacteriota</taxon>
        <taxon>Cyanophyceae</taxon>
        <taxon>Synechococcales</taxon>
        <taxon>Prochlorococcaceae</taxon>
        <taxon>Cyanobium</taxon>
    </lineage>
</organism>
<evidence type="ECO:0000313" key="2">
    <source>
        <dbReference type="Proteomes" id="UP000243002"/>
    </source>
</evidence>
<dbReference type="EMBL" id="PXXO01000003">
    <property type="protein sequence ID" value="PSJ06587.1"/>
    <property type="molecule type" value="Genomic_DNA"/>
</dbReference>
<protein>
    <submittedName>
        <fullName evidence="1">Uncharacterized protein</fullName>
    </submittedName>
</protein>
<sequence length="86" mass="9738">MLIMGVNTGSASNLREPQLPSFLQRRAAPATDLHIQQESFQSLLNDLCGELGFDRQQTALRWLLEQLEASHDLRHLILLLLQEGET</sequence>
<accession>A0A2P7MZG6</accession>
<evidence type="ECO:0000313" key="1">
    <source>
        <dbReference type="EMBL" id="PSJ06587.1"/>
    </source>
</evidence>
<proteinExistence type="predicted"/>
<dbReference type="Proteomes" id="UP000243002">
    <property type="component" value="Unassembled WGS sequence"/>
</dbReference>
<name>A0A2P7MZG6_9CYAN</name>
<comment type="caution">
    <text evidence="1">The sequence shown here is derived from an EMBL/GenBank/DDBJ whole genome shotgun (WGS) entry which is preliminary data.</text>
</comment>